<sequence length="82" mass="9621">VDLGDLPVLILQCVSERDAAHLWGWKRIFWSWCLTEACVWPLRTWRSLSRRLGDPCFYTVYTCGGFNESNDMAIFIKWGLHI</sequence>
<dbReference type="Proteomes" id="UP001054945">
    <property type="component" value="Unassembled WGS sequence"/>
</dbReference>
<dbReference type="EMBL" id="BPLR01007500">
    <property type="protein sequence ID" value="GIY17339.1"/>
    <property type="molecule type" value="Genomic_DNA"/>
</dbReference>
<proteinExistence type="predicted"/>
<protein>
    <submittedName>
        <fullName evidence="1">Uncharacterized protein</fullName>
    </submittedName>
</protein>
<accession>A0AAV4R8I5</accession>
<feature type="non-terminal residue" evidence="1">
    <location>
        <position position="1"/>
    </location>
</feature>
<name>A0AAV4R8I5_CAEEX</name>
<gene>
    <name evidence="1" type="ORF">CEXT_464161</name>
</gene>
<organism evidence="1 2">
    <name type="scientific">Caerostris extrusa</name>
    <name type="common">Bark spider</name>
    <name type="synonym">Caerostris bankana</name>
    <dbReference type="NCBI Taxonomy" id="172846"/>
    <lineage>
        <taxon>Eukaryota</taxon>
        <taxon>Metazoa</taxon>
        <taxon>Ecdysozoa</taxon>
        <taxon>Arthropoda</taxon>
        <taxon>Chelicerata</taxon>
        <taxon>Arachnida</taxon>
        <taxon>Araneae</taxon>
        <taxon>Araneomorphae</taxon>
        <taxon>Entelegynae</taxon>
        <taxon>Araneoidea</taxon>
        <taxon>Araneidae</taxon>
        <taxon>Caerostris</taxon>
    </lineage>
</organism>
<comment type="caution">
    <text evidence="1">The sequence shown here is derived from an EMBL/GenBank/DDBJ whole genome shotgun (WGS) entry which is preliminary data.</text>
</comment>
<keyword evidence="2" id="KW-1185">Reference proteome</keyword>
<dbReference type="AlphaFoldDB" id="A0AAV4R8I5"/>
<evidence type="ECO:0000313" key="1">
    <source>
        <dbReference type="EMBL" id="GIY17339.1"/>
    </source>
</evidence>
<reference evidence="1 2" key="1">
    <citation type="submission" date="2021-06" db="EMBL/GenBank/DDBJ databases">
        <title>Caerostris extrusa draft genome.</title>
        <authorList>
            <person name="Kono N."/>
            <person name="Arakawa K."/>
        </authorList>
    </citation>
    <scope>NUCLEOTIDE SEQUENCE [LARGE SCALE GENOMIC DNA]</scope>
</reference>
<evidence type="ECO:0000313" key="2">
    <source>
        <dbReference type="Proteomes" id="UP001054945"/>
    </source>
</evidence>